<dbReference type="Proteomes" id="UP000595278">
    <property type="component" value="Chromosome"/>
</dbReference>
<protein>
    <submittedName>
        <fullName evidence="3">Uncharacterized protein</fullName>
    </submittedName>
</protein>
<keyword evidence="2" id="KW-0472">Membrane</keyword>
<reference evidence="3 4" key="1">
    <citation type="submission" date="2021-01" db="EMBL/GenBank/DDBJ databases">
        <title>Entomomonas sp. F2A isolated from a house cricket (Acheta domesticus).</title>
        <authorList>
            <person name="Spergser J."/>
            <person name="Busse H.-J."/>
        </authorList>
    </citation>
    <scope>NUCLEOTIDE SEQUENCE [LARGE SCALE GENOMIC DNA]</scope>
    <source>
        <strain evidence="3 4">F2A</strain>
    </source>
</reference>
<feature type="transmembrane region" description="Helical" evidence="2">
    <location>
        <begin position="6"/>
        <end position="27"/>
    </location>
</feature>
<gene>
    <name evidence="3" type="ORF">JHT90_06655</name>
</gene>
<keyword evidence="1" id="KW-0175">Coiled coil</keyword>
<dbReference type="RefSeq" id="WP_201095411.1">
    <property type="nucleotide sequence ID" value="NZ_CP067393.1"/>
</dbReference>
<feature type="coiled-coil region" evidence="1">
    <location>
        <begin position="32"/>
        <end position="71"/>
    </location>
</feature>
<keyword evidence="2" id="KW-1133">Transmembrane helix</keyword>
<sequence length="74" mass="8422">MSDSLAYFTPMVVLTFLSIALVIFSIGDAVDIKYLKREVAEIKQQLKQIELKREVAELKAENHKLKELAKDGDK</sequence>
<dbReference type="AlphaFoldDB" id="A0A974NI51"/>
<name>A0A974NI51_9GAMM</name>
<evidence type="ECO:0000256" key="1">
    <source>
        <dbReference type="SAM" id="Coils"/>
    </source>
</evidence>
<keyword evidence="4" id="KW-1185">Reference proteome</keyword>
<proteinExistence type="predicted"/>
<dbReference type="EMBL" id="CP067393">
    <property type="protein sequence ID" value="QQP86919.1"/>
    <property type="molecule type" value="Genomic_DNA"/>
</dbReference>
<organism evidence="3 4">
    <name type="scientific">Entomomonas asaccharolytica</name>
    <dbReference type="NCBI Taxonomy" id="2785331"/>
    <lineage>
        <taxon>Bacteria</taxon>
        <taxon>Pseudomonadati</taxon>
        <taxon>Pseudomonadota</taxon>
        <taxon>Gammaproteobacteria</taxon>
        <taxon>Pseudomonadales</taxon>
        <taxon>Pseudomonadaceae</taxon>
        <taxon>Entomomonas</taxon>
    </lineage>
</organism>
<keyword evidence="2" id="KW-0812">Transmembrane</keyword>
<evidence type="ECO:0000313" key="3">
    <source>
        <dbReference type="EMBL" id="QQP86919.1"/>
    </source>
</evidence>
<accession>A0A974NI51</accession>
<dbReference type="KEGG" id="eaz:JHT90_06655"/>
<evidence type="ECO:0000256" key="2">
    <source>
        <dbReference type="SAM" id="Phobius"/>
    </source>
</evidence>
<evidence type="ECO:0000313" key="4">
    <source>
        <dbReference type="Proteomes" id="UP000595278"/>
    </source>
</evidence>